<accession>A0A540MT64</accession>
<protein>
    <submittedName>
        <fullName evidence="2">Uncharacterized protein</fullName>
    </submittedName>
</protein>
<feature type="compositionally biased region" description="Basic and acidic residues" evidence="1">
    <location>
        <begin position="84"/>
        <end position="96"/>
    </location>
</feature>
<evidence type="ECO:0000313" key="3">
    <source>
        <dbReference type="Proteomes" id="UP000315295"/>
    </source>
</evidence>
<comment type="caution">
    <text evidence="2">The sequence shown here is derived from an EMBL/GenBank/DDBJ whole genome shotgun (WGS) entry which is preliminary data.</text>
</comment>
<evidence type="ECO:0000256" key="1">
    <source>
        <dbReference type="SAM" id="MobiDB-lite"/>
    </source>
</evidence>
<dbReference type="EMBL" id="VIEB01000185">
    <property type="protein sequence ID" value="TQE01968.1"/>
    <property type="molecule type" value="Genomic_DNA"/>
</dbReference>
<name>A0A540MT64_MALBA</name>
<reference evidence="2 3" key="1">
    <citation type="journal article" date="2019" name="G3 (Bethesda)">
        <title>Sequencing of a Wild Apple (Malus baccata) Genome Unravels the Differences Between Cultivated and Wild Apple Species Regarding Disease Resistance and Cold Tolerance.</title>
        <authorList>
            <person name="Chen X."/>
        </authorList>
    </citation>
    <scope>NUCLEOTIDE SEQUENCE [LARGE SCALE GENOMIC DNA]</scope>
    <source>
        <strain evidence="3">cv. Shandingzi</strain>
        <tissue evidence="2">Leaves</tissue>
    </source>
</reference>
<evidence type="ECO:0000313" key="2">
    <source>
        <dbReference type="EMBL" id="TQE01968.1"/>
    </source>
</evidence>
<dbReference type="AlphaFoldDB" id="A0A540MT64"/>
<proteinExistence type="predicted"/>
<keyword evidence="3" id="KW-1185">Reference proteome</keyword>
<sequence length="135" mass="15510">MSNITHQATLQKKRGLRTQKTLRRGQKAELNPRAGLMTSVRTQRFSCKIPPYTAKSLNNQTKHLGYPEGNEQNRELSEFIVPTDDGHGSDKGARIPRERRRQLRNHTRRVRDRQRNSRFGVAGKFVVGFLGSELN</sequence>
<feature type="compositionally biased region" description="Basic residues" evidence="1">
    <location>
        <begin position="11"/>
        <end position="25"/>
    </location>
</feature>
<gene>
    <name evidence="2" type="ORF">C1H46_012402</name>
</gene>
<feature type="compositionally biased region" description="Polar residues" evidence="1">
    <location>
        <begin position="1"/>
        <end position="10"/>
    </location>
</feature>
<dbReference type="Proteomes" id="UP000315295">
    <property type="component" value="Unassembled WGS sequence"/>
</dbReference>
<feature type="region of interest" description="Disordered" evidence="1">
    <location>
        <begin position="79"/>
        <end position="115"/>
    </location>
</feature>
<organism evidence="2 3">
    <name type="scientific">Malus baccata</name>
    <name type="common">Siberian crab apple</name>
    <name type="synonym">Pyrus baccata</name>
    <dbReference type="NCBI Taxonomy" id="106549"/>
    <lineage>
        <taxon>Eukaryota</taxon>
        <taxon>Viridiplantae</taxon>
        <taxon>Streptophyta</taxon>
        <taxon>Embryophyta</taxon>
        <taxon>Tracheophyta</taxon>
        <taxon>Spermatophyta</taxon>
        <taxon>Magnoliopsida</taxon>
        <taxon>eudicotyledons</taxon>
        <taxon>Gunneridae</taxon>
        <taxon>Pentapetalae</taxon>
        <taxon>rosids</taxon>
        <taxon>fabids</taxon>
        <taxon>Rosales</taxon>
        <taxon>Rosaceae</taxon>
        <taxon>Amygdaloideae</taxon>
        <taxon>Maleae</taxon>
        <taxon>Malus</taxon>
    </lineage>
</organism>
<feature type="compositionally biased region" description="Basic residues" evidence="1">
    <location>
        <begin position="97"/>
        <end position="112"/>
    </location>
</feature>
<feature type="region of interest" description="Disordered" evidence="1">
    <location>
        <begin position="53"/>
        <end position="72"/>
    </location>
</feature>
<feature type="region of interest" description="Disordered" evidence="1">
    <location>
        <begin position="1"/>
        <end position="25"/>
    </location>
</feature>